<dbReference type="EMBL" id="KB469304">
    <property type="protein sequence ID" value="EPQ54364.1"/>
    <property type="molecule type" value="Genomic_DNA"/>
</dbReference>
<comment type="similarity">
    <text evidence="1">Belongs to the NmrA-type oxidoreductase family.</text>
</comment>
<dbReference type="SUPFAM" id="SSF51735">
    <property type="entry name" value="NAD(P)-binding Rossmann-fold domains"/>
    <property type="match status" value="1"/>
</dbReference>
<dbReference type="InterPro" id="IPR036291">
    <property type="entry name" value="NAD(P)-bd_dom_sf"/>
</dbReference>
<dbReference type="KEGG" id="gtr:GLOTRDRAFT_130728"/>
<keyword evidence="2" id="KW-0521">NADP</keyword>
<sequence length="357" mass="40194">MSNSKKLILVIGATGAQGLAVIDALLAPSDDGTPSPYAIRALTRNPNNDRARALAGKGVELVQGSVDDFAVVEKALTGVYGAWVNTDGFVITEQKEIYIGMRIFELAKQVKSVRHYVWSNLDYVTKLANYNPDYKCDHYNAKGRVADWMKAQPSVVSDNDMSWSVVTTGPYMEMLNIHMFGPLNKREDGTYVFASPVGNGHVPMIALGDLGWWARYTFDHRAKTSTKDLEIASDIVGWDYLVASFQTVTGNKAIFVKQSLDEWFANLNGIDRPVAREQKVGDGTTTWRQNFSGFWRVWRDDIVKRDMEWIRKVHPGTRSLEKWMKEVRYEGKLRGDLLKDVQDSGGQPFNLERTKGL</sequence>
<dbReference type="STRING" id="670483.S7RNL9"/>
<dbReference type="OrthoDB" id="300709at2759"/>
<gene>
    <name evidence="4" type="ORF">GLOTRDRAFT_130728</name>
</gene>
<dbReference type="Gene3D" id="3.90.25.10">
    <property type="entry name" value="UDP-galactose 4-epimerase, domain 1"/>
    <property type="match status" value="1"/>
</dbReference>
<evidence type="ECO:0000313" key="5">
    <source>
        <dbReference type="Proteomes" id="UP000030669"/>
    </source>
</evidence>
<keyword evidence="5" id="KW-1185">Reference proteome</keyword>
<organism evidence="4 5">
    <name type="scientific">Gloeophyllum trabeum (strain ATCC 11539 / FP-39264 / Madison 617)</name>
    <name type="common">Brown rot fungus</name>
    <dbReference type="NCBI Taxonomy" id="670483"/>
    <lineage>
        <taxon>Eukaryota</taxon>
        <taxon>Fungi</taxon>
        <taxon>Dikarya</taxon>
        <taxon>Basidiomycota</taxon>
        <taxon>Agaricomycotina</taxon>
        <taxon>Agaricomycetes</taxon>
        <taxon>Gloeophyllales</taxon>
        <taxon>Gloeophyllaceae</taxon>
        <taxon>Gloeophyllum</taxon>
    </lineage>
</organism>
<dbReference type="Pfam" id="PF05368">
    <property type="entry name" value="NmrA"/>
    <property type="match status" value="1"/>
</dbReference>
<dbReference type="GO" id="GO:0005634">
    <property type="term" value="C:nucleus"/>
    <property type="evidence" value="ECO:0007669"/>
    <property type="project" value="TreeGrafter"/>
</dbReference>
<accession>S7RNL9</accession>
<evidence type="ECO:0000256" key="2">
    <source>
        <dbReference type="ARBA" id="ARBA00022857"/>
    </source>
</evidence>
<evidence type="ECO:0000259" key="3">
    <source>
        <dbReference type="Pfam" id="PF05368"/>
    </source>
</evidence>
<name>S7RNL9_GLOTA</name>
<dbReference type="InterPro" id="IPR051164">
    <property type="entry name" value="NmrA-like_oxidored"/>
</dbReference>
<dbReference type="CDD" id="cd05251">
    <property type="entry name" value="NmrA_like_SDR_a"/>
    <property type="match status" value="1"/>
</dbReference>
<dbReference type="GeneID" id="19302149"/>
<protein>
    <submittedName>
        <fullName evidence="4">NAD P-binding protein</fullName>
    </submittedName>
</protein>
<dbReference type="HOGENOM" id="CLU_007383_8_0_1"/>
<dbReference type="AlphaFoldDB" id="S7RNL9"/>
<feature type="domain" description="NmrA-like" evidence="3">
    <location>
        <begin position="5"/>
        <end position="274"/>
    </location>
</feature>
<dbReference type="InterPro" id="IPR008030">
    <property type="entry name" value="NmrA-like"/>
</dbReference>
<reference evidence="4 5" key="1">
    <citation type="journal article" date="2012" name="Science">
        <title>The Paleozoic origin of enzymatic lignin decomposition reconstructed from 31 fungal genomes.</title>
        <authorList>
            <person name="Floudas D."/>
            <person name="Binder M."/>
            <person name="Riley R."/>
            <person name="Barry K."/>
            <person name="Blanchette R.A."/>
            <person name="Henrissat B."/>
            <person name="Martinez A.T."/>
            <person name="Otillar R."/>
            <person name="Spatafora J.W."/>
            <person name="Yadav J.S."/>
            <person name="Aerts A."/>
            <person name="Benoit I."/>
            <person name="Boyd A."/>
            <person name="Carlson A."/>
            <person name="Copeland A."/>
            <person name="Coutinho P.M."/>
            <person name="de Vries R.P."/>
            <person name="Ferreira P."/>
            <person name="Findley K."/>
            <person name="Foster B."/>
            <person name="Gaskell J."/>
            <person name="Glotzer D."/>
            <person name="Gorecki P."/>
            <person name="Heitman J."/>
            <person name="Hesse C."/>
            <person name="Hori C."/>
            <person name="Igarashi K."/>
            <person name="Jurgens J.A."/>
            <person name="Kallen N."/>
            <person name="Kersten P."/>
            <person name="Kohler A."/>
            <person name="Kuees U."/>
            <person name="Kumar T.K.A."/>
            <person name="Kuo A."/>
            <person name="LaButti K."/>
            <person name="Larrondo L.F."/>
            <person name="Lindquist E."/>
            <person name="Ling A."/>
            <person name="Lombard V."/>
            <person name="Lucas S."/>
            <person name="Lundell T."/>
            <person name="Martin R."/>
            <person name="McLaughlin D.J."/>
            <person name="Morgenstern I."/>
            <person name="Morin E."/>
            <person name="Murat C."/>
            <person name="Nagy L.G."/>
            <person name="Nolan M."/>
            <person name="Ohm R.A."/>
            <person name="Patyshakuliyeva A."/>
            <person name="Rokas A."/>
            <person name="Ruiz-Duenas F.J."/>
            <person name="Sabat G."/>
            <person name="Salamov A."/>
            <person name="Samejima M."/>
            <person name="Schmutz J."/>
            <person name="Slot J.C."/>
            <person name="St John F."/>
            <person name="Stenlid J."/>
            <person name="Sun H."/>
            <person name="Sun S."/>
            <person name="Syed K."/>
            <person name="Tsang A."/>
            <person name="Wiebenga A."/>
            <person name="Young D."/>
            <person name="Pisabarro A."/>
            <person name="Eastwood D.C."/>
            <person name="Martin F."/>
            <person name="Cullen D."/>
            <person name="Grigoriev I.V."/>
            <person name="Hibbett D.S."/>
        </authorList>
    </citation>
    <scope>NUCLEOTIDE SEQUENCE [LARGE SCALE GENOMIC DNA]</scope>
    <source>
        <strain evidence="4 5">ATCC 11539</strain>
    </source>
</reference>
<evidence type="ECO:0000256" key="1">
    <source>
        <dbReference type="ARBA" id="ARBA00006328"/>
    </source>
</evidence>
<dbReference type="RefSeq" id="XP_007867651.1">
    <property type="nucleotide sequence ID" value="XM_007869460.1"/>
</dbReference>
<dbReference type="Proteomes" id="UP000030669">
    <property type="component" value="Unassembled WGS sequence"/>
</dbReference>
<dbReference type="PANTHER" id="PTHR42748:SF14">
    <property type="entry name" value="SNOAL-LIKE DOMAIN-CONTAINING PROTEIN"/>
    <property type="match status" value="1"/>
</dbReference>
<proteinExistence type="inferred from homology"/>
<dbReference type="eggNOG" id="ENOG502SKBT">
    <property type="taxonomic scope" value="Eukaryota"/>
</dbReference>
<dbReference type="Gene3D" id="3.40.50.720">
    <property type="entry name" value="NAD(P)-binding Rossmann-like Domain"/>
    <property type="match status" value="1"/>
</dbReference>
<dbReference type="OMA" id="YVFANTN"/>
<dbReference type="PANTHER" id="PTHR42748">
    <property type="entry name" value="NITROGEN METABOLITE REPRESSION PROTEIN NMRA FAMILY MEMBER"/>
    <property type="match status" value="1"/>
</dbReference>
<evidence type="ECO:0000313" key="4">
    <source>
        <dbReference type="EMBL" id="EPQ54364.1"/>
    </source>
</evidence>